<dbReference type="GeneID" id="93651243"/>
<dbReference type="GO" id="GO:0015078">
    <property type="term" value="F:proton transmembrane transporter activity"/>
    <property type="evidence" value="ECO:0007669"/>
    <property type="project" value="InterPro"/>
</dbReference>
<dbReference type="OrthoDB" id="437at2759"/>
<gene>
    <name evidence="10" type="ORF">I9W82_002614</name>
</gene>
<evidence type="ECO:0000313" key="11">
    <source>
        <dbReference type="Proteomes" id="UP000669133"/>
    </source>
</evidence>
<accession>A0A8H7ZF86</accession>
<sequence length="124" mass="13727">MSSIISKASGLVSSVVTKSTEFVNCAVYWSKVGAELSKTVYQKEGLAPPSVKQFETVYQNAFKWLKNPAEQQKFVEQAKAYKPTSQDAVKYGVYGIQLAGFFAVGEIVGRRRIFGYPKLGEAHH</sequence>
<dbReference type="Pfam" id="PF04718">
    <property type="entry name" value="ATP-synt_G"/>
    <property type="match status" value="1"/>
</dbReference>
<dbReference type="Proteomes" id="UP000669133">
    <property type="component" value="Unassembled WGS sequence"/>
</dbReference>
<reference evidence="10 11" key="1">
    <citation type="submission" date="2020-12" db="EMBL/GenBank/DDBJ databases">
        <title>Effect of drift, selection, and recombination on the evolution of hybrid genomes in Candida yeast pathogens.</title>
        <authorList>
            <person name="Mixao V."/>
            <person name="Ksiezopolska E."/>
            <person name="Saus E."/>
            <person name="Boekhout T."/>
            <person name="Gacser A."/>
            <person name="Gabaldon T."/>
        </authorList>
    </citation>
    <scope>NUCLEOTIDE SEQUENCE [LARGE SCALE GENOMIC DNA]</scope>
    <source>
        <strain evidence="10 11">BP57</strain>
    </source>
</reference>
<evidence type="ECO:0000256" key="5">
    <source>
        <dbReference type="ARBA" id="ARBA00022781"/>
    </source>
</evidence>
<name>A0A8H7ZF86_9ASCO</name>
<evidence type="ECO:0000256" key="8">
    <source>
        <dbReference type="ARBA" id="ARBA00023136"/>
    </source>
</evidence>
<comment type="caution">
    <text evidence="10">The sequence shown here is derived from an EMBL/GenBank/DDBJ whole genome shotgun (WGS) entry which is preliminary data.</text>
</comment>
<dbReference type="EMBL" id="JAEOAQ010000002">
    <property type="protein sequence ID" value="KAG5420733.1"/>
    <property type="molecule type" value="Genomic_DNA"/>
</dbReference>
<evidence type="ECO:0000256" key="7">
    <source>
        <dbReference type="ARBA" id="ARBA00023128"/>
    </source>
</evidence>
<dbReference type="InterPro" id="IPR006808">
    <property type="entry name" value="ATP_synth_F0_gsu_mt"/>
</dbReference>
<keyword evidence="8" id="KW-0472">Membrane</keyword>
<evidence type="ECO:0000256" key="6">
    <source>
        <dbReference type="ARBA" id="ARBA00023065"/>
    </source>
</evidence>
<evidence type="ECO:0000256" key="1">
    <source>
        <dbReference type="ARBA" id="ARBA00004325"/>
    </source>
</evidence>
<organism evidence="10 11">
    <name type="scientific">Candida metapsilosis</name>
    <dbReference type="NCBI Taxonomy" id="273372"/>
    <lineage>
        <taxon>Eukaryota</taxon>
        <taxon>Fungi</taxon>
        <taxon>Dikarya</taxon>
        <taxon>Ascomycota</taxon>
        <taxon>Saccharomycotina</taxon>
        <taxon>Pichiomycetes</taxon>
        <taxon>Debaryomycetaceae</taxon>
        <taxon>Candida/Lodderomyces clade</taxon>
        <taxon>Candida</taxon>
    </lineage>
</organism>
<keyword evidence="9" id="KW-0066">ATP synthesis</keyword>
<protein>
    <submittedName>
        <fullName evidence="10">ATP20</fullName>
    </submittedName>
</protein>
<evidence type="ECO:0000256" key="9">
    <source>
        <dbReference type="ARBA" id="ARBA00023310"/>
    </source>
</evidence>
<keyword evidence="3" id="KW-0813">Transport</keyword>
<comment type="similarity">
    <text evidence="2">Belongs to the ATPase g subunit family.</text>
</comment>
<evidence type="ECO:0000256" key="2">
    <source>
        <dbReference type="ARBA" id="ARBA00005699"/>
    </source>
</evidence>
<dbReference type="RefSeq" id="XP_067549849.1">
    <property type="nucleotide sequence ID" value="XM_067691489.1"/>
</dbReference>
<dbReference type="GO" id="GO:0045259">
    <property type="term" value="C:proton-transporting ATP synthase complex"/>
    <property type="evidence" value="ECO:0007669"/>
    <property type="project" value="UniProtKB-KW"/>
</dbReference>
<dbReference type="GO" id="GO:0015986">
    <property type="term" value="P:proton motive force-driven ATP synthesis"/>
    <property type="evidence" value="ECO:0007669"/>
    <property type="project" value="InterPro"/>
</dbReference>
<dbReference type="AlphaFoldDB" id="A0A8H7ZF86"/>
<evidence type="ECO:0000256" key="3">
    <source>
        <dbReference type="ARBA" id="ARBA00022448"/>
    </source>
</evidence>
<keyword evidence="7" id="KW-0496">Mitochondrion</keyword>
<dbReference type="GO" id="GO:0031966">
    <property type="term" value="C:mitochondrial membrane"/>
    <property type="evidence" value="ECO:0007669"/>
    <property type="project" value="UniProtKB-SubCell"/>
</dbReference>
<evidence type="ECO:0000256" key="4">
    <source>
        <dbReference type="ARBA" id="ARBA00022547"/>
    </source>
</evidence>
<keyword evidence="5" id="KW-0375">Hydrogen ion transport</keyword>
<evidence type="ECO:0000313" key="10">
    <source>
        <dbReference type="EMBL" id="KAG5420733.1"/>
    </source>
</evidence>
<keyword evidence="4" id="KW-0138">CF(0)</keyword>
<comment type="subcellular location">
    <subcellularLocation>
        <location evidence="1">Mitochondrion membrane</location>
    </subcellularLocation>
</comment>
<proteinExistence type="inferred from homology"/>
<keyword evidence="11" id="KW-1185">Reference proteome</keyword>
<keyword evidence="6" id="KW-0406">Ion transport</keyword>